<reference evidence="2 3" key="1">
    <citation type="submission" date="2018-01" db="EMBL/GenBank/DDBJ databases">
        <title>The draft genome of Hanstruepera neustonica JCM19743.</title>
        <authorList>
            <person name="He R.-H."/>
            <person name="Du Z.-J."/>
        </authorList>
    </citation>
    <scope>NUCLEOTIDE SEQUENCE [LARGE SCALE GENOMIC DNA]</scope>
    <source>
        <strain evidence="2 3">JCM19743</strain>
    </source>
</reference>
<feature type="transmembrane region" description="Helical" evidence="1">
    <location>
        <begin position="34"/>
        <end position="54"/>
    </location>
</feature>
<feature type="transmembrane region" description="Helical" evidence="1">
    <location>
        <begin position="102"/>
        <end position="119"/>
    </location>
</feature>
<proteinExistence type="predicted"/>
<protein>
    <recommendedName>
        <fullName evidence="4">HTTM domain-containing protein</fullName>
    </recommendedName>
</protein>
<dbReference type="EMBL" id="POWF01000002">
    <property type="protein sequence ID" value="PNQ73722.1"/>
    <property type="molecule type" value="Genomic_DNA"/>
</dbReference>
<feature type="transmembrane region" description="Helical" evidence="1">
    <location>
        <begin position="74"/>
        <end position="95"/>
    </location>
</feature>
<feature type="transmembrane region" description="Helical" evidence="1">
    <location>
        <begin position="250"/>
        <end position="283"/>
    </location>
</feature>
<evidence type="ECO:0000313" key="2">
    <source>
        <dbReference type="EMBL" id="PNQ73722.1"/>
    </source>
</evidence>
<keyword evidence="1" id="KW-0472">Membrane</keyword>
<name>A0A2K1E0A4_9FLAO</name>
<dbReference type="RefSeq" id="WP_103051419.1">
    <property type="nucleotide sequence ID" value="NZ_POWF01000002.1"/>
</dbReference>
<accession>A0A2K1E0A4</accession>
<feature type="transmembrane region" description="Helical" evidence="1">
    <location>
        <begin position="223"/>
        <end position="243"/>
    </location>
</feature>
<evidence type="ECO:0000256" key="1">
    <source>
        <dbReference type="SAM" id="Phobius"/>
    </source>
</evidence>
<dbReference type="AlphaFoldDB" id="A0A2K1E0A4"/>
<dbReference type="Proteomes" id="UP000236641">
    <property type="component" value="Unassembled WGS sequence"/>
</dbReference>
<keyword evidence="1" id="KW-1133">Transmembrane helix</keyword>
<sequence>MIEYIKDHYFWKHTIGKFSIFDKPIDRLYEDIQIIIKFSYIFFLVLVFNNVFNVQELEVAERINPLWPLLLFKGVPSVYMALYFKLTLLLSFVLLCFKSNNLFLKVFAFFNFFLFVAFTNSFGKINHGLYLPLMYLFCLMFMPNSKTEHYKAKTILMFATMQFFLLLSYSLTGFWKLFWGVIECFNGQVSLFSPLSMRNIIILQNQLIEPTLVGAWLVENYHLAWLLYLGAVYIELFSIVVFFRANLHRVWGILLLFLHAGIALTLDVSMYGAIMCIGLLLVMSPFNKDSNFKEIIKNLPIVNALIKIQKNMKKV</sequence>
<gene>
    <name evidence="2" type="ORF">C1T31_05145</name>
</gene>
<dbReference type="OrthoDB" id="1420614at2"/>
<evidence type="ECO:0008006" key="4">
    <source>
        <dbReference type="Google" id="ProtNLM"/>
    </source>
</evidence>
<keyword evidence="3" id="KW-1185">Reference proteome</keyword>
<keyword evidence="1" id="KW-0812">Transmembrane</keyword>
<comment type="caution">
    <text evidence="2">The sequence shown here is derived from an EMBL/GenBank/DDBJ whole genome shotgun (WGS) entry which is preliminary data.</text>
</comment>
<organism evidence="2 3">
    <name type="scientific">Hanstruepera neustonica</name>
    <dbReference type="NCBI Taxonomy" id="1445657"/>
    <lineage>
        <taxon>Bacteria</taxon>
        <taxon>Pseudomonadati</taxon>
        <taxon>Bacteroidota</taxon>
        <taxon>Flavobacteriia</taxon>
        <taxon>Flavobacteriales</taxon>
        <taxon>Flavobacteriaceae</taxon>
        <taxon>Hanstruepera</taxon>
    </lineage>
</organism>
<feature type="transmembrane region" description="Helical" evidence="1">
    <location>
        <begin position="125"/>
        <end position="142"/>
    </location>
</feature>
<evidence type="ECO:0000313" key="3">
    <source>
        <dbReference type="Proteomes" id="UP000236641"/>
    </source>
</evidence>